<dbReference type="GeneID" id="23778178"/>
<keyword evidence="2 7" id="KW-0819">tRNA processing</keyword>
<evidence type="ECO:0000256" key="7">
    <source>
        <dbReference type="HAMAP-Rule" id="MF_00227"/>
    </source>
</evidence>
<dbReference type="NCBIfam" id="TIGR00188">
    <property type="entry name" value="rnpA"/>
    <property type="match status" value="1"/>
</dbReference>
<evidence type="ECO:0000256" key="6">
    <source>
        <dbReference type="ARBA" id="ARBA00022884"/>
    </source>
</evidence>
<comment type="similarity">
    <text evidence="7">Belongs to the RnpA family.</text>
</comment>
<dbReference type="Gene3D" id="3.30.230.10">
    <property type="match status" value="1"/>
</dbReference>
<evidence type="ECO:0000256" key="1">
    <source>
        <dbReference type="ARBA" id="ARBA00002663"/>
    </source>
</evidence>
<dbReference type="PANTHER" id="PTHR33992">
    <property type="entry name" value="RIBONUCLEASE P PROTEIN COMPONENT"/>
    <property type="match status" value="1"/>
</dbReference>
<dbReference type="SMR" id="A0A084EP71"/>
<dbReference type="SUPFAM" id="SSF54211">
    <property type="entry name" value="Ribosomal protein S5 domain 2-like"/>
    <property type="match status" value="1"/>
</dbReference>
<dbReference type="InterPro" id="IPR020539">
    <property type="entry name" value="RNase_P_CS"/>
</dbReference>
<evidence type="ECO:0000256" key="2">
    <source>
        <dbReference type="ARBA" id="ARBA00022694"/>
    </source>
</evidence>
<dbReference type="GO" id="GO:0001682">
    <property type="term" value="P:tRNA 5'-leader removal"/>
    <property type="evidence" value="ECO:0007669"/>
    <property type="project" value="UniProtKB-UniRule"/>
</dbReference>
<dbReference type="RefSeq" id="WP_011387695.1">
    <property type="nucleotide sequence ID" value="NZ_JFDO01000011.1"/>
</dbReference>
<evidence type="ECO:0000313" key="9">
    <source>
        <dbReference type="EMBL" id="KEZ19763.1"/>
    </source>
</evidence>
<dbReference type="GO" id="GO:0004526">
    <property type="term" value="F:ribonuclease P activity"/>
    <property type="evidence" value="ECO:0007669"/>
    <property type="project" value="UniProtKB-UniRule"/>
</dbReference>
<reference evidence="9 10" key="1">
    <citation type="submission" date="2014-02" db="EMBL/GenBank/DDBJ databases">
        <title>Genome sequence of Mycoplasma capricolum subsp. capricolum strain 14232.</title>
        <authorList>
            <person name="Sirand-Pugnet P."/>
            <person name="Breton M."/>
            <person name="Dordet-Frisoni E."/>
            <person name="Baranowski E."/>
            <person name="Barre A."/>
            <person name="Couture C."/>
            <person name="Dupuy V."/>
            <person name="Gaurivaud P."/>
            <person name="Jacob D."/>
            <person name="Lemaitre C."/>
            <person name="Manso-Silvan L."/>
            <person name="Nikolski M."/>
            <person name="Nouvel L.-X."/>
            <person name="Poumarat F."/>
            <person name="Tardy F."/>
            <person name="Thebault P."/>
            <person name="Theil S."/>
            <person name="Citti C."/>
            <person name="Thiaucourt F."/>
            <person name="Blanchard A."/>
        </authorList>
    </citation>
    <scope>NUCLEOTIDE SEQUENCE [LARGE SCALE GENOMIC DNA]</scope>
    <source>
        <strain evidence="9 10">14232</strain>
    </source>
</reference>
<evidence type="ECO:0000256" key="3">
    <source>
        <dbReference type="ARBA" id="ARBA00022722"/>
    </source>
</evidence>
<dbReference type="AlphaFoldDB" id="A0A084EP71"/>
<dbReference type="HAMAP" id="MF_00227">
    <property type="entry name" value="RNase_P"/>
    <property type="match status" value="1"/>
</dbReference>
<comment type="catalytic activity">
    <reaction evidence="7">
        <text>Endonucleolytic cleavage of RNA, removing 5'-extranucleotides from tRNA precursor.</text>
        <dbReference type="EC" id="3.1.26.5"/>
    </reaction>
</comment>
<dbReference type="PROSITE" id="PS00648">
    <property type="entry name" value="RIBONUCLEASE_P"/>
    <property type="match status" value="1"/>
</dbReference>
<sequence>MKNKRVIKKNFEFQEIINYKKTIKNFCFVIYYKDNEESYLKYGISVGKKIGNAVIRNKVKRQIRMILKQNISEIGTVSKDIIILVRKSVLELKYATLSKLLIKLIKEIK</sequence>
<comment type="function">
    <text evidence="1 7">RNaseP catalyzes the removal of the 5'-leader sequence from pre-tRNA to produce the mature 5'-terminus. It can also cleave other RNA substrates such as 4.5S RNA. The protein component plays an auxiliary but essential role in vivo by binding to the 5'-leader sequence and broadening the substrate specificity of the ribozyme.</text>
</comment>
<proteinExistence type="inferred from homology"/>
<gene>
    <name evidence="7 9" type="primary">rnpA</name>
    <name evidence="9" type="ORF">MCAPa_3280</name>
</gene>
<dbReference type="Pfam" id="PF00825">
    <property type="entry name" value="Ribonuclease_P"/>
    <property type="match status" value="1"/>
</dbReference>
<comment type="subunit">
    <text evidence="7">Consists of a catalytic RNA component (M1 or rnpB) and a protein subunit.</text>
</comment>
<evidence type="ECO:0000256" key="8">
    <source>
        <dbReference type="NCBIfam" id="TIGR00188"/>
    </source>
</evidence>
<accession>A0A084EP71</accession>
<dbReference type="EMBL" id="JFDO01000011">
    <property type="protein sequence ID" value="KEZ19763.1"/>
    <property type="molecule type" value="Genomic_DNA"/>
</dbReference>
<organism evidence="9 10">
    <name type="scientific">Mycoplasma capricolum subsp. capricolum 14232</name>
    <dbReference type="NCBI Taxonomy" id="1188238"/>
    <lineage>
        <taxon>Bacteria</taxon>
        <taxon>Bacillati</taxon>
        <taxon>Mycoplasmatota</taxon>
        <taxon>Mollicutes</taxon>
        <taxon>Mycoplasmataceae</taxon>
        <taxon>Mycoplasma</taxon>
    </lineage>
</organism>
<evidence type="ECO:0000256" key="4">
    <source>
        <dbReference type="ARBA" id="ARBA00022759"/>
    </source>
</evidence>
<evidence type="ECO:0000313" key="10">
    <source>
        <dbReference type="Proteomes" id="UP000028533"/>
    </source>
</evidence>
<dbReference type="InterPro" id="IPR000100">
    <property type="entry name" value="RNase_P"/>
</dbReference>
<dbReference type="PANTHER" id="PTHR33992:SF1">
    <property type="entry name" value="RIBONUCLEASE P PROTEIN COMPONENT"/>
    <property type="match status" value="1"/>
</dbReference>
<keyword evidence="6 7" id="KW-0694">RNA-binding</keyword>
<keyword evidence="5 7" id="KW-0378">Hydrolase</keyword>
<dbReference type="Proteomes" id="UP000028533">
    <property type="component" value="Unassembled WGS sequence"/>
</dbReference>
<dbReference type="GO" id="GO:0000049">
    <property type="term" value="F:tRNA binding"/>
    <property type="evidence" value="ECO:0007669"/>
    <property type="project" value="UniProtKB-UniRule"/>
</dbReference>
<name>A0A084EP71_MYCCA</name>
<comment type="caution">
    <text evidence="9">The sequence shown here is derived from an EMBL/GenBank/DDBJ whole genome shotgun (WGS) entry which is preliminary data.</text>
</comment>
<keyword evidence="3 7" id="KW-0540">Nuclease</keyword>
<dbReference type="GO" id="GO:0030677">
    <property type="term" value="C:ribonuclease P complex"/>
    <property type="evidence" value="ECO:0007669"/>
    <property type="project" value="TreeGrafter"/>
</dbReference>
<dbReference type="InterPro" id="IPR020568">
    <property type="entry name" value="Ribosomal_Su5_D2-typ_SF"/>
</dbReference>
<dbReference type="EC" id="3.1.26.5" evidence="7 8"/>
<dbReference type="InterPro" id="IPR014721">
    <property type="entry name" value="Ribsml_uS5_D2-typ_fold_subgr"/>
</dbReference>
<dbReference type="GO" id="GO:0042781">
    <property type="term" value="F:3'-tRNA processing endoribonuclease activity"/>
    <property type="evidence" value="ECO:0007669"/>
    <property type="project" value="TreeGrafter"/>
</dbReference>
<keyword evidence="4 7" id="KW-0255">Endonuclease</keyword>
<protein>
    <recommendedName>
        <fullName evidence="7 8">Ribonuclease P protein component</fullName>
        <shortName evidence="7">RNase P protein</shortName>
        <shortName evidence="7">RNaseP protein</shortName>
        <ecNumber evidence="7 8">3.1.26.5</ecNumber>
    </recommendedName>
    <alternativeName>
        <fullName evidence="7">Protein C5</fullName>
    </alternativeName>
</protein>
<evidence type="ECO:0000256" key="5">
    <source>
        <dbReference type="ARBA" id="ARBA00022801"/>
    </source>
</evidence>